<evidence type="ECO:0000313" key="2">
    <source>
        <dbReference type="Proteomes" id="UP000620046"/>
    </source>
</evidence>
<accession>A0ABQ1FK24</accession>
<dbReference type="Pfam" id="PF18928">
    <property type="entry name" value="DUF5677"/>
    <property type="match status" value="1"/>
</dbReference>
<name>A0ABQ1FK24_9GAMM</name>
<dbReference type="InterPro" id="IPR043733">
    <property type="entry name" value="DUF5677"/>
</dbReference>
<protein>
    <submittedName>
        <fullName evidence="1">Uncharacterized protein</fullName>
    </submittedName>
</protein>
<proteinExistence type="predicted"/>
<reference evidence="2" key="1">
    <citation type="journal article" date="2019" name="Int. J. Syst. Evol. Microbiol.">
        <title>The Global Catalogue of Microorganisms (GCM) 10K type strain sequencing project: providing services to taxonomists for standard genome sequencing and annotation.</title>
        <authorList>
            <consortium name="The Broad Institute Genomics Platform"/>
            <consortium name="The Broad Institute Genome Sequencing Center for Infectious Disease"/>
            <person name="Wu L."/>
            <person name="Ma J."/>
        </authorList>
    </citation>
    <scope>NUCLEOTIDE SEQUENCE [LARGE SCALE GENOMIC DNA]</scope>
    <source>
        <strain evidence="2">CGMCC 1.15439</strain>
    </source>
</reference>
<keyword evidence="2" id="KW-1185">Reference proteome</keyword>
<dbReference type="EMBL" id="BMJA01000001">
    <property type="protein sequence ID" value="GGA16411.1"/>
    <property type="molecule type" value="Genomic_DNA"/>
</dbReference>
<organism evidence="1 2">
    <name type="scientific">Dyella nitratireducens</name>
    <dbReference type="NCBI Taxonomy" id="1849580"/>
    <lineage>
        <taxon>Bacteria</taxon>
        <taxon>Pseudomonadati</taxon>
        <taxon>Pseudomonadota</taxon>
        <taxon>Gammaproteobacteria</taxon>
        <taxon>Lysobacterales</taxon>
        <taxon>Rhodanobacteraceae</taxon>
        <taxon>Dyella</taxon>
    </lineage>
</organism>
<dbReference type="Proteomes" id="UP000620046">
    <property type="component" value="Unassembled WGS sequence"/>
</dbReference>
<evidence type="ECO:0000313" key="1">
    <source>
        <dbReference type="EMBL" id="GGA16411.1"/>
    </source>
</evidence>
<sequence length="525" mass="60144">MSKSKNQRGRKKQSRKSYANYNISGIEQHQRHGSKLIPPLNKLPNFHMSSWSDDHMPEMLWAVLLTGVMDRDDYLACFRRIAHLCIEWFKVDGEKRLTPNRSEAEYDEAPPNLPVVDHTMLAQIPLDRFNGFFDLIVEHPLAYAALRPLTLIDSLPGIDRWKQRLTVEADKDDWKTLGRALAGVLDHQSQASTDIRWFKVIIPAISGRLVFPPGSQGEIESLRLYPNHGDLRKVRPSIRAMEQAFRRDSPTHWVQSFWDEAFKKTQCIDPNDDGYTITPSKIDEDSLYRARQSLIMRCEANLNSNRIDARLDTAFGLVLYALAIAEEVRFSLLHFRITGRMALRSLVEAFVTLKYLFAKDDESLWKSYRVYGAGQAKLAFLKIQEAEGELPDFLDQDALYSIANEDAWQEFLNIDVGHWASSNLRKLATESGCKDIYDKYYDWSSGFVHGHWAAVRDTNFVTCHNPLHRLHRIPRLYARSLNSVDGDVVSLINEMLSSLDEKYPAEGSLDKVQLQVEGEGEAADL</sequence>
<gene>
    <name evidence="1" type="ORF">GCM10010981_00040</name>
</gene>
<dbReference type="RefSeq" id="WP_188792234.1">
    <property type="nucleotide sequence ID" value="NZ_BMJA01000001.1"/>
</dbReference>
<comment type="caution">
    <text evidence="1">The sequence shown here is derived from an EMBL/GenBank/DDBJ whole genome shotgun (WGS) entry which is preliminary data.</text>
</comment>